<evidence type="ECO:0000313" key="1">
    <source>
        <dbReference type="EMBL" id="KIL56782.1"/>
    </source>
</evidence>
<name>A0A0C2W6L1_AMAMK</name>
<dbReference type="Proteomes" id="UP000054549">
    <property type="component" value="Unassembled WGS sequence"/>
</dbReference>
<reference evidence="1 2" key="1">
    <citation type="submission" date="2014-04" db="EMBL/GenBank/DDBJ databases">
        <title>Evolutionary Origins and Diversification of the Mycorrhizal Mutualists.</title>
        <authorList>
            <consortium name="DOE Joint Genome Institute"/>
            <consortium name="Mycorrhizal Genomics Consortium"/>
            <person name="Kohler A."/>
            <person name="Kuo A."/>
            <person name="Nagy L.G."/>
            <person name="Floudas D."/>
            <person name="Copeland A."/>
            <person name="Barry K.W."/>
            <person name="Cichocki N."/>
            <person name="Veneault-Fourrey C."/>
            <person name="LaButti K."/>
            <person name="Lindquist E.A."/>
            <person name="Lipzen A."/>
            <person name="Lundell T."/>
            <person name="Morin E."/>
            <person name="Murat C."/>
            <person name="Riley R."/>
            <person name="Ohm R."/>
            <person name="Sun H."/>
            <person name="Tunlid A."/>
            <person name="Henrissat B."/>
            <person name="Grigoriev I.V."/>
            <person name="Hibbett D.S."/>
            <person name="Martin F."/>
        </authorList>
    </citation>
    <scope>NUCLEOTIDE SEQUENCE [LARGE SCALE GENOMIC DNA]</scope>
    <source>
        <strain evidence="1 2">Koide BX008</strain>
    </source>
</reference>
<gene>
    <name evidence="1" type="ORF">M378DRAFT_172396</name>
</gene>
<protein>
    <submittedName>
        <fullName evidence="1">Uncharacterized protein</fullName>
    </submittedName>
</protein>
<evidence type="ECO:0000313" key="2">
    <source>
        <dbReference type="Proteomes" id="UP000054549"/>
    </source>
</evidence>
<dbReference type="InParanoid" id="A0A0C2W6L1"/>
<organism evidence="1 2">
    <name type="scientific">Amanita muscaria (strain Koide BX008)</name>
    <dbReference type="NCBI Taxonomy" id="946122"/>
    <lineage>
        <taxon>Eukaryota</taxon>
        <taxon>Fungi</taxon>
        <taxon>Dikarya</taxon>
        <taxon>Basidiomycota</taxon>
        <taxon>Agaricomycotina</taxon>
        <taxon>Agaricomycetes</taxon>
        <taxon>Agaricomycetidae</taxon>
        <taxon>Agaricales</taxon>
        <taxon>Pluteineae</taxon>
        <taxon>Amanitaceae</taxon>
        <taxon>Amanita</taxon>
    </lineage>
</organism>
<accession>A0A0C2W6L1</accession>
<sequence>MGNTKDTQPCRRLRRTTYIRRPQDYLPILDTSLMIVAPSSRTSRPYHGSPNR</sequence>
<keyword evidence="2" id="KW-1185">Reference proteome</keyword>
<dbReference type="EMBL" id="KN818400">
    <property type="protein sequence ID" value="KIL56782.1"/>
    <property type="molecule type" value="Genomic_DNA"/>
</dbReference>
<dbReference type="HOGENOM" id="CLU_3086711_0_0_1"/>
<dbReference type="AlphaFoldDB" id="A0A0C2W6L1"/>
<proteinExistence type="predicted"/>